<gene>
    <name evidence="2" type="ORF">AB5J53_00260</name>
</gene>
<dbReference type="RefSeq" id="WP_369243624.1">
    <property type="nucleotide sequence ID" value="NZ_CP163443.1"/>
</dbReference>
<dbReference type="AlphaFoldDB" id="A0AB39R5N0"/>
<organism evidence="2">
    <name type="scientific">Streptomyces sp. R41</name>
    <dbReference type="NCBI Taxonomy" id="3238632"/>
    <lineage>
        <taxon>Bacteria</taxon>
        <taxon>Bacillati</taxon>
        <taxon>Actinomycetota</taxon>
        <taxon>Actinomycetes</taxon>
        <taxon>Kitasatosporales</taxon>
        <taxon>Streptomycetaceae</taxon>
        <taxon>Streptomyces</taxon>
    </lineage>
</organism>
<evidence type="ECO:0000256" key="1">
    <source>
        <dbReference type="SAM" id="Phobius"/>
    </source>
</evidence>
<name>A0AB39R5N0_9ACTN</name>
<keyword evidence="1" id="KW-0472">Membrane</keyword>
<reference evidence="2" key="1">
    <citation type="submission" date="2024-07" db="EMBL/GenBank/DDBJ databases">
        <authorList>
            <person name="Yu S.T."/>
        </authorList>
    </citation>
    <scope>NUCLEOTIDE SEQUENCE</scope>
    <source>
        <strain evidence="2">R41</strain>
    </source>
</reference>
<keyword evidence="1" id="KW-0812">Transmembrane</keyword>
<dbReference type="EMBL" id="CP163443">
    <property type="protein sequence ID" value="XDQ50267.1"/>
    <property type="molecule type" value="Genomic_DNA"/>
</dbReference>
<sequence>MPTTPSPQQPRPFPELRVGGLRLAINRLPHRLPALLSRTAGPCRTGESDGRGQRYRRRAKALLWRAALGAAYAIGTGAVTIAVRWVVASL</sequence>
<accession>A0AB39R5N0</accession>
<protein>
    <submittedName>
        <fullName evidence="2">Uncharacterized protein</fullName>
    </submittedName>
</protein>
<proteinExistence type="predicted"/>
<keyword evidence="1" id="KW-1133">Transmembrane helix</keyword>
<evidence type="ECO:0000313" key="2">
    <source>
        <dbReference type="EMBL" id="XDQ50267.1"/>
    </source>
</evidence>
<feature type="transmembrane region" description="Helical" evidence="1">
    <location>
        <begin position="62"/>
        <end position="87"/>
    </location>
</feature>